<evidence type="ECO:0000256" key="1">
    <source>
        <dbReference type="SAM" id="Phobius"/>
    </source>
</evidence>
<dbReference type="Proteomes" id="UP000018766">
    <property type="component" value="Unassembled WGS sequence"/>
</dbReference>
<comment type="caution">
    <text evidence="2">The sequence shown here is derived from an EMBL/GenBank/DDBJ whole genome shotgun (WGS) entry which is preliminary data.</text>
</comment>
<keyword evidence="3" id="KW-1185">Reference proteome</keyword>
<feature type="transmembrane region" description="Helical" evidence="1">
    <location>
        <begin position="21"/>
        <end position="41"/>
    </location>
</feature>
<keyword evidence="1" id="KW-0472">Membrane</keyword>
<organism evidence="2 3">
    <name type="scientific">Pelistega indica</name>
    <dbReference type="NCBI Taxonomy" id="1414851"/>
    <lineage>
        <taxon>Bacteria</taxon>
        <taxon>Pseudomonadati</taxon>
        <taxon>Pseudomonadota</taxon>
        <taxon>Betaproteobacteria</taxon>
        <taxon>Burkholderiales</taxon>
        <taxon>Alcaligenaceae</taxon>
        <taxon>Pelistega</taxon>
    </lineage>
</organism>
<reference evidence="2 3" key="1">
    <citation type="submission" date="2013-11" db="EMBL/GenBank/DDBJ databases">
        <title>Genomic analysis of Pelistega sp. HM-7.</title>
        <authorList>
            <person name="Kumbhare S.V."/>
            <person name="Shetty S.A."/>
            <person name="Sharma O."/>
            <person name="Dhotre D.P."/>
        </authorList>
    </citation>
    <scope>NUCLEOTIDE SEQUENCE [LARGE SCALE GENOMIC DNA]</scope>
    <source>
        <strain evidence="2 3">HM-7</strain>
    </source>
</reference>
<name>V8G876_9BURK</name>
<keyword evidence="1" id="KW-1133">Transmembrane helix</keyword>
<dbReference type="AlphaFoldDB" id="V8G876"/>
<keyword evidence="1" id="KW-0812">Transmembrane</keyword>
<accession>V8G876</accession>
<sequence length="64" mass="6876">MPRQNRGIERLKTEVNRSSPDAYAAIIGIPISALVSLSLVLPLEQVGGPIVFKMPRVEFKGASG</sequence>
<proteinExistence type="predicted"/>
<protein>
    <submittedName>
        <fullName evidence="2">Uncharacterized protein</fullName>
    </submittedName>
</protein>
<evidence type="ECO:0000313" key="3">
    <source>
        <dbReference type="Proteomes" id="UP000018766"/>
    </source>
</evidence>
<evidence type="ECO:0000313" key="2">
    <source>
        <dbReference type="EMBL" id="ETD72734.1"/>
    </source>
</evidence>
<dbReference type="EMBL" id="AYSV01000023">
    <property type="protein sequence ID" value="ETD72734.1"/>
    <property type="molecule type" value="Genomic_DNA"/>
</dbReference>
<gene>
    <name evidence="2" type="ORF">V757_02435</name>
</gene>